<sequence length="66" mass="8004">MKKERFNIELSKKEIHRQEKRIKRLLEDRNKPNTLLPLPNPRNEIFYYGMPLPYGESASVKKLNRH</sequence>
<protein>
    <submittedName>
        <fullName evidence="1">Uncharacterized protein</fullName>
    </submittedName>
</protein>
<name>A0ABN0WFY3_9BACI</name>
<evidence type="ECO:0000313" key="2">
    <source>
        <dbReference type="Proteomes" id="UP001500782"/>
    </source>
</evidence>
<comment type="caution">
    <text evidence="1">The sequence shown here is derived from an EMBL/GenBank/DDBJ whole genome shotgun (WGS) entry which is preliminary data.</text>
</comment>
<organism evidence="1 2">
    <name type="scientific">Bacillus carboniphilus</name>
    <dbReference type="NCBI Taxonomy" id="86663"/>
    <lineage>
        <taxon>Bacteria</taxon>
        <taxon>Bacillati</taxon>
        <taxon>Bacillota</taxon>
        <taxon>Bacilli</taxon>
        <taxon>Bacillales</taxon>
        <taxon>Bacillaceae</taxon>
        <taxon>Bacillus</taxon>
    </lineage>
</organism>
<dbReference type="Proteomes" id="UP001500782">
    <property type="component" value="Unassembled WGS sequence"/>
</dbReference>
<dbReference type="EMBL" id="BAAADJ010000045">
    <property type="protein sequence ID" value="GAA0336266.1"/>
    <property type="molecule type" value="Genomic_DNA"/>
</dbReference>
<evidence type="ECO:0000313" key="1">
    <source>
        <dbReference type="EMBL" id="GAA0336266.1"/>
    </source>
</evidence>
<accession>A0ABN0WFY3</accession>
<reference evidence="1 2" key="1">
    <citation type="journal article" date="2019" name="Int. J. Syst. Evol. Microbiol.">
        <title>The Global Catalogue of Microorganisms (GCM) 10K type strain sequencing project: providing services to taxonomists for standard genome sequencing and annotation.</title>
        <authorList>
            <consortium name="The Broad Institute Genomics Platform"/>
            <consortium name="The Broad Institute Genome Sequencing Center for Infectious Disease"/>
            <person name="Wu L."/>
            <person name="Ma J."/>
        </authorList>
    </citation>
    <scope>NUCLEOTIDE SEQUENCE [LARGE SCALE GENOMIC DNA]</scope>
    <source>
        <strain evidence="1 2">JCM 9731</strain>
    </source>
</reference>
<proteinExistence type="predicted"/>
<gene>
    <name evidence="1" type="ORF">GCM10008967_28310</name>
</gene>
<keyword evidence="2" id="KW-1185">Reference proteome</keyword>